<dbReference type="GO" id="GO:0005634">
    <property type="term" value="C:nucleus"/>
    <property type="evidence" value="ECO:0007669"/>
    <property type="project" value="UniProtKB-SubCell"/>
</dbReference>
<dbReference type="GO" id="GO:0019005">
    <property type="term" value="C:SCF ubiquitin ligase complex"/>
    <property type="evidence" value="ECO:0007669"/>
    <property type="project" value="UniProtKB-UniRule"/>
</dbReference>
<comment type="function">
    <text evidence="1">Acts as a component of a SCF E3 ubiquitin ligase complexes.</text>
</comment>
<evidence type="ECO:0000259" key="3">
    <source>
        <dbReference type="Pfam" id="PF12937"/>
    </source>
</evidence>
<feature type="signal peptide" evidence="2">
    <location>
        <begin position="1"/>
        <end position="25"/>
    </location>
</feature>
<keyword evidence="2" id="KW-0732">Signal</keyword>
<dbReference type="InterPro" id="IPR001810">
    <property type="entry name" value="F-box_dom"/>
</dbReference>
<proteinExistence type="predicted"/>
<dbReference type="GO" id="GO:0031146">
    <property type="term" value="P:SCF-dependent proteasomal ubiquitin-dependent protein catabolic process"/>
    <property type="evidence" value="ECO:0007669"/>
    <property type="project" value="UniProtKB-UniRule"/>
</dbReference>
<organism evidence="4 5">
    <name type="scientific">Eucalyptus globulus</name>
    <name type="common">Tasmanian blue gum</name>
    <dbReference type="NCBI Taxonomy" id="34317"/>
    <lineage>
        <taxon>Eukaryota</taxon>
        <taxon>Viridiplantae</taxon>
        <taxon>Streptophyta</taxon>
        <taxon>Embryophyta</taxon>
        <taxon>Tracheophyta</taxon>
        <taxon>Spermatophyta</taxon>
        <taxon>Magnoliopsida</taxon>
        <taxon>eudicotyledons</taxon>
        <taxon>Gunneridae</taxon>
        <taxon>Pentapetalae</taxon>
        <taxon>rosids</taxon>
        <taxon>malvids</taxon>
        <taxon>Myrtales</taxon>
        <taxon>Myrtaceae</taxon>
        <taxon>Myrtoideae</taxon>
        <taxon>Eucalypteae</taxon>
        <taxon>Eucalyptus</taxon>
    </lineage>
</organism>
<keyword evidence="5" id="KW-1185">Reference proteome</keyword>
<keyword evidence="1" id="KW-0539">Nucleus</keyword>
<name>A0ABD3IN83_EUCGL</name>
<reference evidence="4 5" key="1">
    <citation type="submission" date="2024-11" db="EMBL/GenBank/DDBJ databases">
        <title>Chromosome-level genome assembly of Eucalyptus globulus Labill. provides insights into its genome evolution.</title>
        <authorList>
            <person name="Li X."/>
        </authorList>
    </citation>
    <scope>NUCLEOTIDE SEQUENCE [LARGE SCALE GENOMIC DNA]</scope>
    <source>
        <strain evidence="4">CL2024</strain>
        <tissue evidence="4">Fresh tender leaves</tissue>
    </source>
</reference>
<evidence type="ECO:0000313" key="5">
    <source>
        <dbReference type="Proteomes" id="UP001634007"/>
    </source>
</evidence>
<dbReference type="Gene3D" id="1.20.1280.50">
    <property type="match status" value="1"/>
</dbReference>
<evidence type="ECO:0000256" key="2">
    <source>
        <dbReference type="SAM" id="SignalP"/>
    </source>
</evidence>
<dbReference type="Pfam" id="PF12937">
    <property type="entry name" value="F-box-like"/>
    <property type="match status" value="1"/>
</dbReference>
<accession>A0ABD3IN83</accession>
<comment type="subcellular location">
    <subcellularLocation>
        <location evidence="1">Nucleus</location>
    </subcellularLocation>
</comment>
<evidence type="ECO:0000256" key="1">
    <source>
        <dbReference type="RuleBase" id="RU369085"/>
    </source>
</evidence>
<dbReference type="GO" id="GO:0016567">
    <property type="term" value="P:protein ubiquitination"/>
    <property type="evidence" value="ECO:0007669"/>
    <property type="project" value="UniProtKB-UniRule"/>
</dbReference>
<comment type="caution">
    <text evidence="4">The sequence shown here is derived from an EMBL/GenBank/DDBJ whole genome shotgun (WGS) entry which is preliminary data.</text>
</comment>
<comment type="subunit">
    <text evidence="1">Component of the SCF-type E3 ligase complex.</text>
</comment>
<dbReference type="EMBL" id="JBJKBG010000011">
    <property type="protein sequence ID" value="KAL3715754.1"/>
    <property type="molecule type" value="Genomic_DNA"/>
</dbReference>
<dbReference type="PANTHER" id="PTHR12874">
    <property type="entry name" value="F-BOX ONLY PROTEIN 48-RELATED"/>
    <property type="match status" value="1"/>
</dbReference>
<protein>
    <recommendedName>
        <fullName evidence="1">F-box protein</fullName>
    </recommendedName>
</protein>
<gene>
    <name evidence="4" type="ORF">ACJRO7_007493</name>
</gene>
<dbReference type="SUPFAM" id="SSF81383">
    <property type="entry name" value="F-box domain"/>
    <property type="match status" value="1"/>
</dbReference>
<dbReference type="InterPro" id="IPR036047">
    <property type="entry name" value="F-box-like_dom_sf"/>
</dbReference>
<dbReference type="AlphaFoldDB" id="A0ABD3IN83"/>
<sequence>MSAAPPPPWEVVLLVSHLLDPRTLAVASCVCKSWRASMSSDNLWKPACASLFPSLSALQSTDPALPYHRIYALGLAASRCRARSPAKPRLSLDDLVFVVDVRSEDLPITTVSKPGDEIAPDPNGLFRFELGADEECSLAMEIMDPVRITWIVALRGWKAVFIMMECDGRASFIPGAEGWFSQELPLAGCCSSATASGLVADMKLGFCSRGVAGGKIRVESASVGILSMGSWRYASMEDGLRYLQNFLA</sequence>
<comment type="pathway">
    <text evidence="1">Protein modification; protein ubiquitination.</text>
</comment>
<dbReference type="Proteomes" id="UP001634007">
    <property type="component" value="Unassembled WGS sequence"/>
</dbReference>
<dbReference type="PANTHER" id="PTHR12874:SF16">
    <property type="entry name" value="OS01G0800800 PROTEIN"/>
    <property type="match status" value="1"/>
</dbReference>
<evidence type="ECO:0000313" key="4">
    <source>
        <dbReference type="EMBL" id="KAL3715754.1"/>
    </source>
</evidence>
<feature type="domain" description="F-box" evidence="3">
    <location>
        <begin position="8"/>
        <end position="48"/>
    </location>
</feature>
<keyword evidence="1" id="KW-0833">Ubl conjugation pathway</keyword>
<feature type="chain" id="PRO_5044814381" description="F-box protein" evidence="2">
    <location>
        <begin position="26"/>
        <end position="248"/>
    </location>
</feature>